<name>A0A0H3BKE8_TREPS</name>
<sequence length="150" mass="17540">MKRFCFSLERVRRLRAFRVRELEVELSKVLAEYGSIDTQIRSIAGEYRARMQDVAPKRGAVFSAASVSAVQDQIDVLQLRREQLLHKQAHLSFTLEQLRERYAHARRAHEALLMLEEKEKTRWREQRLRAEDRACDDLVSARVPGAPSKH</sequence>
<dbReference type="AlphaFoldDB" id="A0A0H3BKE8"/>
<keyword evidence="6" id="KW-0145">Chemotaxis</keyword>
<keyword evidence="4" id="KW-0813">Transport</keyword>
<evidence type="ECO:0000256" key="11">
    <source>
        <dbReference type="SAM" id="Coils"/>
    </source>
</evidence>
<evidence type="ECO:0000256" key="2">
    <source>
        <dbReference type="ARBA" id="ARBA00010004"/>
    </source>
</evidence>
<keyword evidence="10" id="KW-1006">Bacterial flagellum protein export</keyword>
<evidence type="ECO:0000256" key="1">
    <source>
        <dbReference type="ARBA" id="ARBA00004413"/>
    </source>
</evidence>
<keyword evidence="12" id="KW-0966">Cell projection</keyword>
<dbReference type="InterPro" id="IPR012823">
    <property type="entry name" value="Flagell_FliJ"/>
</dbReference>
<evidence type="ECO:0000256" key="3">
    <source>
        <dbReference type="ARBA" id="ARBA00020392"/>
    </source>
</evidence>
<comment type="similarity">
    <text evidence="2">Belongs to the FliJ family.</text>
</comment>
<dbReference type="Pfam" id="PF02050">
    <property type="entry name" value="FliJ"/>
    <property type="match status" value="1"/>
</dbReference>
<evidence type="ECO:0000256" key="9">
    <source>
        <dbReference type="ARBA" id="ARBA00023136"/>
    </source>
</evidence>
<evidence type="ECO:0000256" key="5">
    <source>
        <dbReference type="ARBA" id="ARBA00022475"/>
    </source>
</evidence>
<dbReference type="KEGG" id="tpp:TPASS_0403"/>
<protein>
    <recommendedName>
        <fullName evidence="3">Flagellar FliJ protein</fullName>
    </recommendedName>
</protein>
<keyword evidence="12" id="KW-0282">Flagellum</keyword>
<evidence type="ECO:0000256" key="7">
    <source>
        <dbReference type="ARBA" id="ARBA00022795"/>
    </source>
</evidence>
<dbReference type="EMBL" id="CP000805">
    <property type="protein sequence ID" value="ACD70829.1"/>
    <property type="molecule type" value="Genomic_DNA"/>
</dbReference>
<feature type="coiled-coil region" evidence="11">
    <location>
        <begin position="67"/>
        <end position="115"/>
    </location>
</feature>
<evidence type="ECO:0000256" key="4">
    <source>
        <dbReference type="ARBA" id="ARBA00022448"/>
    </source>
</evidence>
<evidence type="ECO:0000256" key="10">
    <source>
        <dbReference type="ARBA" id="ARBA00023225"/>
    </source>
</evidence>
<evidence type="ECO:0000256" key="6">
    <source>
        <dbReference type="ARBA" id="ARBA00022500"/>
    </source>
</evidence>
<keyword evidence="12" id="KW-0969">Cilium</keyword>
<evidence type="ECO:0000313" key="12">
    <source>
        <dbReference type="EMBL" id="ACD70829.1"/>
    </source>
</evidence>
<dbReference type="GO" id="GO:0005886">
    <property type="term" value="C:plasma membrane"/>
    <property type="evidence" value="ECO:0007669"/>
    <property type="project" value="UniProtKB-SubCell"/>
</dbReference>
<evidence type="ECO:0000256" key="8">
    <source>
        <dbReference type="ARBA" id="ARBA00022927"/>
    </source>
</evidence>
<comment type="subcellular location">
    <subcellularLocation>
        <location evidence="1">Cell membrane</location>
        <topology evidence="1">Peripheral membrane protein</topology>
        <orientation evidence="1">Cytoplasmic side</orientation>
    </subcellularLocation>
</comment>
<dbReference type="GO" id="GO:0006935">
    <property type="term" value="P:chemotaxis"/>
    <property type="evidence" value="ECO:0007669"/>
    <property type="project" value="UniProtKB-KW"/>
</dbReference>
<keyword evidence="9" id="KW-0472">Membrane</keyword>
<dbReference type="GO" id="GO:0009288">
    <property type="term" value="C:bacterial-type flagellum"/>
    <property type="evidence" value="ECO:0007669"/>
    <property type="project" value="InterPro"/>
</dbReference>
<dbReference type="Gene3D" id="1.10.287.1700">
    <property type="match status" value="1"/>
</dbReference>
<proteinExistence type="inferred from homology"/>
<organism evidence="12 13">
    <name type="scientific">Treponema pallidum subsp. pallidum (strain SS14)</name>
    <dbReference type="NCBI Taxonomy" id="455434"/>
    <lineage>
        <taxon>Bacteria</taxon>
        <taxon>Pseudomonadati</taxon>
        <taxon>Spirochaetota</taxon>
        <taxon>Spirochaetia</taxon>
        <taxon>Spirochaetales</taxon>
        <taxon>Treponemataceae</taxon>
        <taxon>Treponema</taxon>
    </lineage>
</organism>
<dbReference type="Proteomes" id="UP000001202">
    <property type="component" value="Chromosome"/>
</dbReference>
<dbReference type="RefSeq" id="WP_010881851.1">
    <property type="nucleotide sequence ID" value="NC_010741.1"/>
</dbReference>
<gene>
    <name evidence="12" type="ordered locus">TPASS_0403</name>
</gene>
<dbReference type="GO" id="GO:0044781">
    <property type="term" value="P:bacterial-type flagellum organization"/>
    <property type="evidence" value="ECO:0007669"/>
    <property type="project" value="UniProtKB-KW"/>
</dbReference>
<keyword evidence="8" id="KW-0653">Protein transport</keyword>
<dbReference type="GO" id="GO:0015031">
    <property type="term" value="P:protein transport"/>
    <property type="evidence" value="ECO:0007669"/>
    <property type="project" value="UniProtKB-KW"/>
</dbReference>
<accession>A0A0H3BKE8</accession>
<reference evidence="12 13" key="1">
    <citation type="journal article" date="2008" name="BMC Microbiol.">
        <title>Complete genome sequence of Treponema pallidum ssp. pallidum strain SS14 determined with oligonucleotide arrays.</title>
        <authorList>
            <person name="Matejkova P."/>
            <person name="Strouhal M."/>
            <person name="Smajs D."/>
            <person name="Norris S.J."/>
            <person name="Palzkill T."/>
            <person name="Petrosino J.F."/>
            <person name="Sodergren E."/>
            <person name="Norton J.E."/>
            <person name="Singh J."/>
            <person name="Richmond T.A."/>
            <person name="Molla M.N."/>
            <person name="Albert T.J."/>
            <person name="Weinstock G.M."/>
        </authorList>
    </citation>
    <scope>NUCLEOTIDE SEQUENCE [LARGE SCALE GENOMIC DNA]</scope>
    <source>
        <strain evidence="12 13">SS14</strain>
    </source>
</reference>
<evidence type="ECO:0000313" key="13">
    <source>
        <dbReference type="Proteomes" id="UP000001202"/>
    </source>
</evidence>
<dbReference type="NCBIfam" id="TIGR02473">
    <property type="entry name" value="flagell_FliJ"/>
    <property type="match status" value="1"/>
</dbReference>
<dbReference type="GeneID" id="93876177"/>
<dbReference type="PATRIC" id="fig|455434.6.peg.405"/>
<keyword evidence="11" id="KW-0175">Coiled coil</keyword>
<dbReference type="GO" id="GO:0071973">
    <property type="term" value="P:bacterial-type flagellum-dependent cell motility"/>
    <property type="evidence" value="ECO:0007669"/>
    <property type="project" value="InterPro"/>
</dbReference>
<keyword evidence="7" id="KW-1005">Bacterial flagellum biogenesis</keyword>
<keyword evidence="5" id="KW-1003">Cell membrane</keyword>
<dbReference type="InterPro" id="IPR053716">
    <property type="entry name" value="Flag_assembly_chemotaxis_eff"/>
</dbReference>